<accession>A0ABU6WIH4</accession>
<sequence>MDQPQPLVIRLHPNAVAHERQDGVWFQSDSPVVFQHADISTMAELQAVFLYHLGGGFTEIRKVGYRYLQRQPNGRFVHLLVWLFNDELVRVTFRCHRRLMPQHVMDFLVDVGRIQAGLPVAATPVRIAKPPAPEIEAAMGHSESEEDDSNYATSTASSSDAQEGGAGGAETRSASCPRLVLPAPPPIQRVEDVPCFFQQLDLDEGACSDPLNAGMGNDYNTDGVQRSESAIGCATGKQFRL</sequence>
<feature type="compositionally biased region" description="Polar residues" evidence="1">
    <location>
        <begin position="150"/>
        <end position="161"/>
    </location>
</feature>
<reference evidence="2 3" key="1">
    <citation type="journal article" date="2023" name="Plants (Basel)">
        <title>Bridging the Gap: Combining Genomics and Transcriptomics Approaches to Understand Stylosanthes scabra, an Orphan Legume from the Brazilian Caatinga.</title>
        <authorList>
            <person name="Ferreira-Neto J.R.C."/>
            <person name="da Silva M.D."/>
            <person name="Binneck E."/>
            <person name="de Melo N.F."/>
            <person name="da Silva R.H."/>
            <person name="de Melo A.L.T.M."/>
            <person name="Pandolfi V."/>
            <person name="Bustamante F.O."/>
            <person name="Brasileiro-Vidal A.C."/>
            <person name="Benko-Iseppon A.M."/>
        </authorList>
    </citation>
    <scope>NUCLEOTIDE SEQUENCE [LARGE SCALE GENOMIC DNA]</scope>
    <source>
        <tissue evidence="2">Leaves</tissue>
    </source>
</reference>
<evidence type="ECO:0000313" key="3">
    <source>
        <dbReference type="Proteomes" id="UP001341840"/>
    </source>
</evidence>
<dbReference type="EMBL" id="JASCZI010181738">
    <property type="protein sequence ID" value="MED6185597.1"/>
    <property type="molecule type" value="Genomic_DNA"/>
</dbReference>
<proteinExistence type="predicted"/>
<feature type="region of interest" description="Disordered" evidence="1">
    <location>
        <begin position="137"/>
        <end position="180"/>
    </location>
</feature>
<gene>
    <name evidence="2" type="ORF">PIB30_058652</name>
</gene>
<name>A0ABU6WIH4_9FABA</name>
<organism evidence="2 3">
    <name type="scientific">Stylosanthes scabra</name>
    <dbReference type="NCBI Taxonomy" id="79078"/>
    <lineage>
        <taxon>Eukaryota</taxon>
        <taxon>Viridiplantae</taxon>
        <taxon>Streptophyta</taxon>
        <taxon>Embryophyta</taxon>
        <taxon>Tracheophyta</taxon>
        <taxon>Spermatophyta</taxon>
        <taxon>Magnoliopsida</taxon>
        <taxon>eudicotyledons</taxon>
        <taxon>Gunneridae</taxon>
        <taxon>Pentapetalae</taxon>
        <taxon>rosids</taxon>
        <taxon>fabids</taxon>
        <taxon>Fabales</taxon>
        <taxon>Fabaceae</taxon>
        <taxon>Papilionoideae</taxon>
        <taxon>50 kb inversion clade</taxon>
        <taxon>dalbergioids sensu lato</taxon>
        <taxon>Dalbergieae</taxon>
        <taxon>Pterocarpus clade</taxon>
        <taxon>Stylosanthes</taxon>
    </lineage>
</organism>
<dbReference type="Proteomes" id="UP001341840">
    <property type="component" value="Unassembled WGS sequence"/>
</dbReference>
<keyword evidence="3" id="KW-1185">Reference proteome</keyword>
<protein>
    <submittedName>
        <fullName evidence="2">Uncharacterized protein</fullName>
    </submittedName>
</protein>
<evidence type="ECO:0000256" key="1">
    <source>
        <dbReference type="SAM" id="MobiDB-lite"/>
    </source>
</evidence>
<comment type="caution">
    <text evidence="2">The sequence shown here is derived from an EMBL/GenBank/DDBJ whole genome shotgun (WGS) entry which is preliminary data.</text>
</comment>
<evidence type="ECO:0000313" key="2">
    <source>
        <dbReference type="EMBL" id="MED6185597.1"/>
    </source>
</evidence>
<feature type="non-terminal residue" evidence="2">
    <location>
        <position position="241"/>
    </location>
</feature>